<evidence type="ECO:0000313" key="7">
    <source>
        <dbReference type="EMBL" id="MEC0241966.1"/>
    </source>
</evidence>
<evidence type="ECO:0000256" key="6">
    <source>
        <dbReference type="SAM" id="Phobius"/>
    </source>
</evidence>
<dbReference type="Pfam" id="PF05105">
    <property type="entry name" value="Phage_holin_4_1"/>
    <property type="match status" value="1"/>
</dbReference>
<name>A0ABU6GQD0_9BACL</name>
<feature type="transmembrane region" description="Helical" evidence="6">
    <location>
        <begin position="5"/>
        <end position="23"/>
    </location>
</feature>
<organism evidence="7 8">
    <name type="scientific">Paenibacillus dokdonensis</name>
    <dbReference type="NCBI Taxonomy" id="2567944"/>
    <lineage>
        <taxon>Bacteria</taxon>
        <taxon>Bacillati</taxon>
        <taxon>Bacillota</taxon>
        <taxon>Bacilli</taxon>
        <taxon>Bacillales</taxon>
        <taxon>Paenibacillaceae</taxon>
        <taxon>Paenibacillus</taxon>
    </lineage>
</organism>
<proteinExistence type="inferred from homology"/>
<evidence type="ECO:0000256" key="4">
    <source>
        <dbReference type="ARBA" id="ARBA00023136"/>
    </source>
</evidence>
<evidence type="ECO:0000256" key="2">
    <source>
        <dbReference type="ARBA" id="ARBA00022692"/>
    </source>
</evidence>
<comment type="caution">
    <text evidence="7">The sequence shown here is derived from an EMBL/GenBank/DDBJ whole genome shotgun (WGS) entry which is preliminary data.</text>
</comment>
<evidence type="ECO:0000256" key="5">
    <source>
        <dbReference type="ARBA" id="ARBA00023600"/>
    </source>
</evidence>
<dbReference type="NCBIfam" id="TIGR01593">
    <property type="entry name" value="holin_tox_secr"/>
    <property type="match status" value="1"/>
</dbReference>
<gene>
    <name evidence="7" type="ORF">P4H66_19370</name>
</gene>
<accession>A0ABU6GQD0</accession>
<dbReference type="RefSeq" id="WP_326089685.1">
    <property type="nucleotide sequence ID" value="NZ_JARLKZ010000015.1"/>
</dbReference>
<dbReference type="InterPro" id="IPR006480">
    <property type="entry name" value="Phage_holin_4_1"/>
</dbReference>
<reference evidence="7 8" key="1">
    <citation type="submission" date="2023-03" db="EMBL/GenBank/DDBJ databases">
        <title>Bacillus Genome Sequencing.</title>
        <authorList>
            <person name="Dunlap C."/>
        </authorList>
    </citation>
    <scope>NUCLEOTIDE SEQUENCE [LARGE SCALE GENOMIC DNA]</scope>
    <source>
        <strain evidence="7 8">BD-525</strain>
    </source>
</reference>
<comment type="similarity">
    <text evidence="5">Belongs to the bacteriophage holin family. Cp-1 holin subfamily.</text>
</comment>
<dbReference type="Proteomes" id="UP001344632">
    <property type="component" value="Unassembled WGS sequence"/>
</dbReference>
<evidence type="ECO:0000313" key="8">
    <source>
        <dbReference type="Proteomes" id="UP001344632"/>
    </source>
</evidence>
<comment type="subcellular location">
    <subcellularLocation>
        <location evidence="1">Membrane</location>
        <topology evidence="1">Multi-pass membrane protein</topology>
    </subcellularLocation>
</comment>
<evidence type="ECO:0000256" key="3">
    <source>
        <dbReference type="ARBA" id="ARBA00022989"/>
    </source>
</evidence>
<keyword evidence="2 6" id="KW-0812">Transmembrane</keyword>
<dbReference type="EMBL" id="JARLKZ010000015">
    <property type="protein sequence ID" value="MEC0241966.1"/>
    <property type="molecule type" value="Genomic_DNA"/>
</dbReference>
<keyword evidence="3 6" id="KW-1133">Transmembrane helix</keyword>
<protein>
    <submittedName>
        <fullName evidence="7">Phage holin family protein</fullName>
    </submittedName>
</protein>
<evidence type="ECO:0000256" key="1">
    <source>
        <dbReference type="ARBA" id="ARBA00004141"/>
    </source>
</evidence>
<sequence length="139" mass="14836">MEEKIGGAAAILGAVTGFLYGGWNGMMTALLVMVVIDFLTGFIAAWIRGELRSMKGYIGIAKKVGIFMFVTVAHVIDGVLGDMHYLRDAVIFFYIANELLSIIENAGKMGVPLPPVLTNAVLVLQEKAGGKGEDKDGSK</sequence>
<keyword evidence="8" id="KW-1185">Reference proteome</keyword>
<feature type="transmembrane region" description="Helical" evidence="6">
    <location>
        <begin position="29"/>
        <end position="47"/>
    </location>
</feature>
<keyword evidence="4 6" id="KW-0472">Membrane</keyword>